<protein>
    <submittedName>
        <fullName evidence="1">Uncharacterized protein</fullName>
    </submittedName>
</protein>
<organism evidence="1 2">
    <name type="scientific">Phytohabitans maris</name>
    <dbReference type="NCBI Taxonomy" id="3071409"/>
    <lineage>
        <taxon>Bacteria</taxon>
        <taxon>Bacillati</taxon>
        <taxon>Actinomycetota</taxon>
        <taxon>Actinomycetes</taxon>
        <taxon>Micromonosporales</taxon>
        <taxon>Micromonosporaceae</taxon>
    </lineage>
</organism>
<comment type="caution">
    <text evidence="1">The sequence shown here is derived from an EMBL/GenBank/DDBJ whole genome shotgun (WGS) entry which is preliminary data.</text>
</comment>
<evidence type="ECO:0000313" key="2">
    <source>
        <dbReference type="Proteomes" id="UP001230908"/>
    </source>
</evidence>
<evidence type="ECO:0000313" key="1">
    <source>
        <dbReference type="EMBL" id="MDQ7906753.1"/>
    </source>
</evidence>
<sequence length="78" mass="8436">MELDAATVPQLRASLGGLKRRGRPDDDPDVIKAREALALARTERRIREAIEQAPPLSAETIEKIRALLPAPRDGVAAA</sequence>
<dbReference type="EMBL" id="JAVHUY010000017">
    <property type="protein sequence ID" value="MDQ7906753.1"/>
    <property type="molecule type" value="Genomic_DNA"/>
</dbReference>
<gene>
    <name evidence="1" type="ORF">RB614_19745</name>
</gene>
<reference evidence="1 2" key="1">
    <citation type="submission" date="2023-08" db="EMBL/GenBank/DDBJ databases">
        <title>Phytohabitans sansha sp. nov., isolated from marine sediment.</title>
        <authorList>
            <person name="Zhao Y."/>
            <person name="Yi K."/>
        </authorList>
    </citation>
    <scope>NUCLEOTIDE SEQUENCE [LARGE SCALE GENOMIC DNA]</scope>
    <source>
        <strain evidence="1 2">ZYX-F-186</strain>
    </source>
</reference>
<accession>A0ABU0ZI74</accession>
<dbReference type="RefSeq" id="WP_308714029.1">
    <property type="nucleotide sequence ID" value="NZ_JAVHUY010000017.1"/>
</dbReference>
<name>A0ABU0ZI74_9ACTN</name>
<keyword evidence="2" id="KW-1185">Reference proteome</keyword>
<proteinExistence type="predicted"/>
<dbReference type="Proteomes" id="UP001230908">
    <property type="component" value="Unassembled WGS sequence"/>
</dbReference>